<comment type="caution">
    <text evidence="1">The sequence shown here is derived from an EMBL/GenBank/DDBJ whole genome shotgun (WGS) entry which is preliminary data.</text>
</comment>
<gene>
    <name evidence="1" type="ORF">ACFORO_32885</name>
</gene>
<name>A0ABV7QSD2_9PSEU</name>
<keyword evidence="2" id="KW-1185">Reference proteome</keyword>
<accession>A0ABV7QSD2</accession>
<dbReference type="Proteomes" id="UP001595764">
    <property type="component" value="Unassembled WGS sequence"/>
</dbReference>
<protein>
    <submittedName>
        <fullName evidence="1">Uncharacterized protein</fullName>
    </submittedName>
</protein>
<dbReference type="RefSeq" id="WP_377873503.1">
    <property type="nucleotide sequence ID" value="NZ_JBHMAY010000052.1"/>
</dbReference>
<proteinExistence type="predicted"/>
<reference evidence="2" key="1">
    <citation type="journal article" date="2019" name="Int. J. Syst. Evol. Microbiol.">
        <title>The Global Catalogue of Microorganisms (GCM) 10K type strain sequencing project: providing services to taxonomists for standard genome sequencing and annotation.</title>
        <authorList>
            <consortium name="The Broad Institute Genomics Platform"/>
            <consortium name="The Broad Institute Genome Sequencing Center for Infectious Disease"/>
            <person name="Wu L."/>
            <person name="Ma J."/>
        </authorList>
    </citation>
    <scope>NUCLEOTIDE SEQUENCE [LARGE SCALE GENOMIC DNA]</scope>
    <source>
        <strain evidence="2">CGMCC 4.7682</strain>
    </source>
</reference>
<evidence type="ECO:0000313" key="1">
    <source>
        <dbReference type="EMBL" id="MFC3515009.1"/>
    </source>
</evidence>
<evidence type="ECO:0000313" key="2">
    <source>
        <dbReference type="Proteomes" id="UP001595764"/>
    </source>
</evidence>
<sequence>MGERDQVLRLLGDAGVLEGIRWAQGSAYRQVQQDFNPAGGHDQGWIGYNAYKYLLNRLDRVFQCEQYMAPDGEESVGRDVLADGMIGRDYQTMRLLPPDAVNRRDLNNSPGWMAEGWRWLLSSYKFGQVDKIRWSEKSETKATVARQPHGCDDGGLFPMTAIPALALPENPTDREREMRQTLVLAHAMDPDTLEFELFLGRSRWNADGGSAWVWKQNMLDLPPELGNRGSRLQPLDPTTPRGDVVADVELRVRRSARDGGTPRAIGEA</sequence>
<organism evidence="1 2">
    <name type="scientific">Amycolatopsis halotolerans</name>
    <dbReference type="NCBI Taxonomy" id="330083"/>
    <lineage>
        <taxon>Bacteria</taxon>
        <taxon>Bacillati</taxon>
        <taxon>Actinomycetota</taxon>
        <taxon>Actinomycetes</taxon>
        <taxon>Pseudonocardiales</taxon>
        <taxon>Pseudonocardiaceae</taxon>
        <taxon>Amycolatopsis</taxon>
    </lineage>
</organism>
<dbReference type="EMBL" id="JBHRWI010000043">
    <property type="protein sequence ID" value="MFC3515009.1"/>
    <property type="molecule type" value="Genomic_DNA"/>
</dbReference>